<evidence type="ECO:0000259" key="3">
    <source>
        <dbReference type="Pfam" id="PF13340"/>
    </source>
</evidence>
<dbReference type="NCBIfam" id="NF033580">
    <property type="entry name" value="transpos_IS5_3"/>
    <property type="match status" value="1"/>
</dbReference>
<evidence type="ECO:0000259" key="2">
    <source>
        <dbReference type="Pfam" id="PF01609"/>
    </source>
</evidence>
<feature type="domain" description="Transposase IS4-like" evidence="2">
    <location>
        <begin position="151"/>
        <end position="270"/>
    </location>
</feature>
<proteinExistence type="predicted"/>
<feature type="region of interest" description="Disordered" evidence="1">
    <location>
        <begin position="114"/>
        <end position="133"/>
    </location>
</feature>
<evidence type="ECO:0000313" key="4">
    <source>
        <dbReference type="EMBL" id="GAA3846936.1"/>
    </source>
</evidence>
<dbReference type="Pfam" id="PF01609">
    <property type="entry name" value="DDE_Tnp_1"/>
    <property type="match status" value="1"/>
</dbReference>
<dbReference type="EMBL" id="BAABCM010000016">
    <property type="protein sequence ID" value="GAA3846936.1"/>
    <property type="molecule type" value="Genomic_DNA"/>
</dbReference>
<gene>
    <name evidence="4" type="ORF">GCM10022380_76250</name>
</gene>
<accession>A0ABP7JK73</accession>
<keyword evidence="5" id="KW-1185">Reference proteome</keyword>
<dbReference type="Proteomes" id="UP001501624">
    <property type="component" value="Unassembled WGS sequence"/>
</dbReference>
<evidence type="ECO:0000313" key="5">
    <source>
        <dbReference type="Proteomes" id="UP001501624"/>
    </source>
</evidence>
<dbReference type="PANTHER" id="PTHR30007:SF1">
    <property type="entry name" value="BLR1914 PROTEIN"/>
    <property type="match status" value="1"/>
</dbReference>
<dbReference type="InterPro" id="IPR025161">
    <property type="entry name" value="IS402-like_dom"/>
</dbReference>
<feature type="domain" description="Insertion element IS402-like" evidence="3">
    <location>
        <begin position="15"/>
        <end position="83"/>
    </location>
</feature>
<dbReference type="Pfam" id="PF13340">
    <property type="entry name" value="DUF4096"/>
    <property type="match status" value="1"/>
</dbReference>
<reference evidence="5" key="1">
    <citation type="journal article" date="2019" name="Int. J. Syst. Evol. Microbiol.">
        <title>The Global Catalogue of Microorganisms (GCM) 10K type strain sequencing project: providing services to taxonomists for standard genome sequencing and annotation.</title>
        <authorList>
            <consortium name="The Broad Institute Genomics Platform"/>
            <consortium name="The Broad Institute Genome Sequencing Center for Infectious Disease"/>
            <person name="Wu L."/>
            <person name="Ma J."/>
        </authorList>
    </citation>
    <scope>NUCLEOTIDE SEQUENCE [LARGE SCALE GENOMIC DNA]</scope>
    <source>
        <strain evidence="5">JCM 17017</strain>
    </source>
</reference>
<evidence type="ECO:0000256" key="1">
    <source>
        <dbReference type="SAM" id="MobiDB-lite"/>
    </source>
</evidence>
<protein>
    <submittedName>
        <fullName evidence="4">IS5 family transposase</fullName>
    </submittedName>
</protein>
<comment type="caution">
    <text evidence="4">The sequence shown here is derived from an EMBL/GenBank/DDBJ whole genome shotgun (WGS) entry which is preliminary data.</text>
</comment>
<organism evidence="4 5">
    <name type="scientific">Amycolatopsis tucumanensis</name>
    <dbReference type="NCBI Taxonomy" id="401106"/>
    <lineage>
        <taxon>Bacteria</taxon>
        <taxon>Bacillati</taxon>
        <taxon>Actinomycetota</taxon>
        <taxon>Actinomycetes</taxon>
        <taxon>Pseudonocardiales</taxon>
        <taxon>Pseudonocardiaceae</taxon>
        <taxon>Amycolatopsis</taxon>
    </lineage>
</organism>
<dbReference type="InterPro" id="IPR002559">
    <property type="entry name" value="Transposase_11"/>
</dbReference>
<name>A0ABP7JK73_9PSEU</name>
<feature type="region of interest" description="Disordered" evidence="1">
    <location>
        <begin position="232"/>
        <end position="254"/>
    </location>
</feature>
<sequence>MVAGMLLVVSRFELLSDEQWALIEDLLPARTGKPGRPFSDARAMVEGIIYRYRCGLAWRDVPAVFGPWQTIWTWHRRLARGGHLGCGAAAAPGLRGRGGVDRLVGLGRLHHRAGASARHDHHPPQGAGSNYTKPGIEPLDHAISRSRGGWTTKIHRVVDGNGRALVTLLTPGQAGDSPMFEPLMAHLQVPRLRGGRARTRPDRVRGDKAYSSRAIHTYLRRRKIQAVIPEPADQARHRKRRGSRGGRPPAFHAHDYRGRNVIERDFNQLK</sequence>
<dbReference type="PANTHER" id="PTHR30007">
    <property type="entry name" value="PHP DOMAIN PROTEIN"/>
    <property type="match status" value="1"/>
</dbReference>